<dbReference type="Ensembl" id="ENSCSAVT00000007612.1">
    <property type="protein sequence ID" value="ENSCSAVP00000007513.1"/>
    <property type="gene ID" value="ENSCSAVG00000004491.1"/>
</dbReference>
<keyword evidence="13" id="KW-1185">Reference proteome</keyword>
<dbReference type="STRING" id="51511.ENSCSAVP00000007513"/>
<dbReference type="HOGENOM" id="CLU_082520_0_0_1"/>
<keyword evidence="6" id="KW-0963">Cytoplasm</keyword>
<organism evidence="12 13">
    <name type="scientific">Ciona savignyi</name>
    <name type="common">Pacific transparent sea squirt</name>
    <dbReference type="NCBI Taxonomy" id="51511"/>
    <lineage>
        <taxon>Eukaryota</taxon>
        <taxon>Metazoa</taxon>
        <taxon>Chordata</taxon>
        <taxon>Tunicata</taxon>
        <taxon>Ascidiacea</taxon>
        <taxon>Phlebobranchia</taxon>
        <taxon>Cionidae</taxon>
        <taxon>Ciona</taxon>
    </lineage>
</organism>
<evidence type="ECO:0000256" key="4">
    <source>
        <dbReference type="ARBA" id="ARBA00015455"/>
    </source>
</evidence>
<accession>H2YQA5</accession>
<dbReference type="OMA" id="VMHTMWL"/>
<evidence type="ECO:0000256" key="8">
    <source>
        <dbReference type="ARBA" id="ARBA00023228"/>
    </source>
</evidence>
<dbReference type="GeneTree" id="ENSGT00390000009122"/>
<reference evidence="12" key="3">
    <citation type="submission" date="2025-09" db="UniProtKB">
        <authorList>
            <consortium name="Ensembl"/>
        </authorList>
    </citation>
    <scope>IDENTIFICATION</scope>
</reference>
<evidence type="ECO:0000256" key="5">
    <source>
        <dbReference type="ARBA" id="ARBA00022468"/>
    </source>
</evidence>
<keyword evidence="8" id="KW-0458">Lysosome</keyword>
<dbReference type="InParanoid" id="H2YQA5"/>
<protein>
    <recommendedName>
        <fullName evidence="4">TBC1 domain family member 7</fullName>
    </recommendedName>
</protein>
<name>H2YQA5_CIOSA</name>
<dbReference type="GO" id="GO:0005765">
    <property type="term" value="C:lysosomal membrane"/>
    <property type="evidence" value="ECO:0007669"/>
    <property type="project" value="UniProtKB-SubCell"/>
</dbReference>
<evidence type="ECO:0000256" key="3">
    <source>
        <dbReference type="ARBA" id="ARBA00004656"/>
    </source>
</evidence>
<evidence type="ECO:0000256" key="10">
    <source>
        <dbReference type="ARBA" id="ARBA00046045"/>
    </source>
</evidence>
<dbReference type="Gene3D" id="1.10.10.750">
    <property type="entry name" value="Ypt/Rab-GAP domain of gyp1p, domain 1"/>
    <property type="match status" value="1"/>
</dbReference>
<evidence type="ECO:0000313" key="13">
    <source>
        <dbReference type="Proteomes" id="UP000007875"/>
    </source>
</evidence>
<reference evidence="12" key="2">
    <citation type="submission" date="2025-08" db="UniProtKB">
        <authorList>
            <consortium name="Ensembl"/>
        </authorList>
    </citation>
    <scope>IDENTIFICATION</scope>
</reference>
<evidence type="ECO:0000256" key="7">
    <source>
        <dbReference type="ARBA" id="ARBA00023136"/>
    </source>
</evidence>
<evidence type="ECO:0000256" key="1">
    <source>
        <dbReference type="ARBA" id="ARBA00004514"/>
    </source>
</evidence>
<dbReference type="Gene3D" id="1.10.472.80">
    <property type="entry name" value="Ypt/Rab-GAP domain of gyp1p, domain 3"/>
    <property type="match status" value="1"/>
</dbReference>
<dbReference type="GO" id="GO:0005829">
    <property type="term" value="C:cytosol"/>
    <property type="evidence" value="ECO:0007669"/>
    <property type="project" value="UniProtKB-SubCell"/>
</dbReference>
<evidence type="ECO:0000256" key="9">
    <source>
        <dbReference type="ARBA" id="ARBA00023329"/>
    </source>
</evidence>
<evidence type="ECO:0000256" key="6">
    <source>
        <dbReference type="ARBA" id="ARBA00022490"/>
    </source>
</evidence>
<reference evidence="13" key="1">
    <citation type="submission" date="2003-08" db="EMBL/GenBank/DDBJ databases">
        <authorList>
            <person name="Birren B."/>
            <person name="Nusbaum C."/>
            <person name="Abebe A."/>
            <person name="Abouelleil A."/>
            <person name="Adekoya E."/>
            <person name="Ait-zahra M."/>
            <person name="Allen N."/>
            <person name="Allen T."/>
            <person name="An P."/>
            <person name="Anderson M."/>
            <person name="Anderson S."/>
            <person name="Arachchi H."/>
            <person name="Armbruster J."/>
            <person name="Bachantsang P."/>
            <person name="Baldwin J."/>
            <person name="Barry A."/>
            <person name="Bayul T."/>
            <person name="Blitshsteyn B."/>
            <person name="Bloom T."/>
            <person name="Blye J."/>
            <person name="Boguslavskiy L."/>
            <person name="Borowsky M."/>
            <person name="Boukhgalter B."/>
            <person name="Brunache A."/>
            <person name="Butler J."/>
            <person name="Calixte N."/>
            <person name="Calvo S."/>
            <person name="Camarata J."/>
            <person name="Campo K."/>
            <person name="Chang J."/>
            <person name="Cheshatsang Y."/>
            <person name="Citroen M."/>
            <person name="Collymore A."/>
            <person name="Considine T."/>
            <person name="Cook A."/>
            <person name="Cooke P."/>
            <person name="Corum B."/>
            <person name="Cuomo C."/>
            <person name="David R."/>
            <person name="Dawoe T."/>
            <person name="Degray S."/>
            <person name="Dodge S."/>
            <person name="Dooley K."/>
            <person name="Dorje P."/>
            <person name="Dorjee K."/>
            <person name="Dorris L."/>
            <person name="Duffey N."/>
            <person name="Dupes A."/>
            <person name="Elkins T."/>
            <person name="Engels R."/>
            <person name="Erickson J."/>
            <person name="Farina A."/>
            <person name="Faro S."/>
            <person name="Ferreira P."/>
            <person name="Fischer H."/>
            <person name="Fitzgerald M."/>
            <person name="Foley K."/>
            <person name="Gage D."/>
            <person name="Galagan J."/>
            <person name="Gearin G."/>
            <person name="Gnerre S."/>
            <person name="Gnirke A."/>
            <person name="Goyette A."/>
            <person name="Graham J."/>
            <person name="Grandbois E."/>
            <person name="Gyaltsen K."/>
            <person name="Hafez N."/>
            <person name="Hagopian D."/>
            <person name="Hagos B."/>
            <person name="Hall J."/>
            <person name="Hatcher B."/>
            <person name="Heller A."/>
            <person name="Higgins H."/>
            <person name="Honan T."/>
            <person name="Horn A."/>
            <person name="Houde N."/>
            <person name="Hughes L."/>
            <person name="Hulme W."/>
            <person name="Husby E."/>
            <person name="Iliev I."/>
            <person name="Jaffe D."/>
            <person name="Jones C."/>
            <person name="Kamal M."/>
            <person name="Kamat A."/>
            <person name="Kamvysselis M."/>
            <person name="Karlsson E."/>
            <person name="Kells C."/>
            <person name="Kieu A."/>
            <person name="Kisner P."/>
            <person name="Kodira C."/>
            <person name="Kulbokas E."/>
            <person name="Labutti K."/>
            <person name="Lama D."/>
            <person name="Landers T."/>
            <person name="Leger J."/>
            <person name="Levine S."/>
            <person name="Lewis D."/>
            <person name="Lewis T."/>
            <person name="Lindblad-toh K."/>
            <person name="Liu X."/>
            <person name="Lokyitsang T."/>
            <person name="Lokyitsang Y."/>
            <person name="Lucien O."/>
            <person name="Lui A."/>
            <person name="Ma L.J."/>
            <person name="Mabbitt R."/>
            <person name="Macdonald J."/>
            <person name="Maclean C."/>
            <person name="Major J."/>
            <person name="Manning J."/>
            <person name="Marabella R."/>
            <person name="Maru K."/>
            <person name="Matthews C."/>
            <person name="Mauceli E."/>
            <person name="Mccarthy M."/>
            <person name="Mcdonough S."/>
            <person name="Mcghee T."/>
            <person name="Meldrim J."/>
            <person name="Meneus L."/>
            <person name="Mesirov J."/>
            <person name="Mihalev A."/>
            <person name="Mihova T."/>
            <person name="Mikkelsen T."/>
            <person name="Mlenga V."/>
            <person name="Moru K."/>
            <person name="Mozes J."/>
            <person name="Mulrain L."/>
            <person name="Munson G."/>
            <person name="Naylor J."/>
            <person name="Newes C."/>
            <person name="Nguyen C."/>
            <person name="Nguyen N."/>
            <person name="Nguyen T."/>
            <person name="Nicol R."/>
            <person name="Nielsen C."/>
            <person name="Nizzari M."/>
            <person name="Norbu C."/>
            <person name="Norbu N."/>
            <person name="O'donnell P."/>
            <person name="Okoawo O."/>
            <person name="O'leary S."/>
            <person name="Omotosho B."/>
            <person name="O'neill K."/>
            <person name="Osman S."/>
            <person name="Parker S."/>
            <person name="Perrin D."/>
            <person name="Phunkhang P."/>
            <person name="Piqani B."/>
            <person name="Purcell S."/>
            <person name="Rachupka T."/>
            <person name="Ramasamy U."/>
            <person name="Rameau R."/>
            <person name="Ray V."/>
            <person name="Raymond C."/>
            <person name="Retta R."/>
            <person name="Richardson S."/>
            <person name="Rise C."/>
            <person name="Rodriguez J."/>
            <person name="Rogers J."/>
            <person name="Rogov P."/>
            <person name="Rutman M."/>
            <person name="Schupbach R."/>
            <person name="Seaman C."/>
            <person name="Settipalli S."/>
            <person name="Sharpe T."/>
            <person name="Sheridan J."/>
            <person name="Sherpa N."/>
            <person name="Shi J."/>
            <person name="Smirnov S."/>
            <person name="Smith C."/>
            <person name="Sougnez C."/>
            <person name="Spencer B."/>
            <person name="Stalker J."/>
            <person name="Stange-thomann N."/>
            <person name="Stavropoulos S."/>
            <person name="Stetson K."/>
            <person name="Stone C."/>
            <person name="Stone S."/>
            <person name="Stubbs M."/>
            <person name="Talamas J."/>
            <person name="Tchuinga P."/>
            <person name="Tenzing P."/>
            <person name="Tesfaye S."/>
            <person name="Theodore J."/>
            <person name="Thoulutsang Y."/>
            <person name="Topham K."/>
            <person name="Towey S."/>
            <person name="Tsamla T."/>
            <person name="Tsomo N."/>
            <person name="Vallee D."/>
            <person name="Vassiliev H."/>
            <person name="Venkataraman V."/>
            <person name="Vinson J."/>
            <person name="Vo A."/>
            <person name="Wade C."/>
            <person name="Wang S."/>
            <person name="Wangchuk T."/>
            <person name="Wangdi T."/>
            <person name="Whittaker C."/>
            <person name="Wilkinson J."/>
            <person name="Wu Y."/>
            <person name="Wyman D."/>
            <person name="Yadav S."/>
            <person name="Yang S."/>
            <person name="Yang X."/>
            <person name="Yeager S."/>
            <person name="Yee E."/>
            <person name="Young G."/>
            <person name="Zainoun J."/>
            <person name="Zembeck L."/>
            <person name="Zimmer A."/>
            <person name="Zody M."/>
            <person name="Lander E."/>
        </authorList>
    </citation>
    <scope>NUCLEOTIDE SEQUENCE [LARGE SCALE GENOMIC DNA]</scope>
</reference>
<evidence type="ECO:0000259" key="11">
    <source>
        <dbReference type="PROSITE" id="PS50086"/>
    </source>
</evidence>
<dbReference type="PANTHER" id="PTHR13530">
    <property type="entry name" value="TBC1 DOMAIN FAMILY MEMBER 7"/>
    <property type="match status" value="1"/>
</dbReference>
<dbReference type="InterPro" id="IPR035969">
    <property type="entry name" value="Rab-GAP_TBC_sf"/>
</dbReference>
<dbReference type="GO" id="GO:0005096">
    <property type="term" value="F:GTPase activator activity"/>
    <property type="evidence" value="ECO:0007669"/>
    <property type="project" value="UniProtKB-KW"/>
</dbReference>
<dbReference type="InterPro" id="IPR043039">
    <property type="entry name" value="TBC1D7_dom2"/>
</dbReference>
<dbReference type="PROSITE" id="PS50086">
    <property type="entry name" value="TBC_RABGAP"/>
    <property type="match status" value="1"/>
</dbReference>
<keyword evidence="9" id="KW-0968">Cytoplasmic vesicle</keyword>
<evidence type="ECO:0000313" key="12">
    <source>
        <dbReference type="Ensembl" id="ENSCSAVP00000007513.1"/>
    </source>
</evidence>
<dbReference type="InterPro" id="IPR000195">
    <property type="entry name" value="Rab-GAP-TBC_dom"/>
</dbReference>
<feature type="domain" description="Rab-GAP TBC" evidence="11">
    <location>
        <begin position="51"/>
        <end position="232"/>
    </location>
</feature>
<dbReference type="PANTHER" id="PTHR13530:SF3">
    <property type="entry name" value="TBC1 DOMAIN FAMILY MEMBER 7"/>
    <property type="match status" value="1"/>
</dbReference>
<proteinExistence type="predicted"/>
<keyword evidence="7" id="KW-0472">Membrane</keyword>
<keyword evidence="5" id="KW-0343">GTPase activation</keyword>
<dbReference type="SUPFAM" id="SSF47923">
    <property type="entry name" value="Ypt/Rab-GAP domain of gyp1p"/>
    <property type="match status" value="1"/>
</dbReference>
<dbReference type="AlphaFoldDB" id="H2YQA5"/>
<dbReference type="GO" id="GO:0031410">
    <property type="term" value="C:cytoplasmic vesicle"/>
    <property type="evidence" value="ECO:0007669"/>
    <property type="project" value="UniProtKB-SubCell"/>
</dbReference>
<dbReference type="Gene3D" id="1.10.8.680">
    <property type="entry name" value="Ypt/Rab-GAP domain of gyp1p, domain 2"/>
    <property type="match status" value="1"/>
</dbReference>
<dbReference type="InterPro" id="IPR039842">
    <property type="entry name" value="TBC1D7"/>
</dbReference>
<comment type="function">
    <text evidence="10">Non-catalytic component of the TSC-TBC complex, a multiprotein complex that acts as a negative regulator of the canonical mTORC1 complex, an evolutionarily conserved central nutrient sensor that stimulates anabolic reactions and macromolecule biosynthesis to promote cellular biomass generation and growth. The TSC-TBC complex acts as a GTPase-activating protein (GAP) for the small GTPase RHEB, a direct activator of the protein kinase activity of mTORC1. In absence of nutrients, the TSC-TBC complex inhibits mTORC1, thereby preventing phosphorylation of ribosomal protein S6 kinase (RPS6KB1 and RPS6KB2) and EIF4EBP1 (4E-BP1) by the mTORC1 signaling. The TSC-TBC complex is inactivated in response to nutrients, relieving inhibition of mTORC1.</text>
</comment>
<dbReference type="eggNOG" id="ENOG502QPZD">
    <property type="taxonomic scope" value="Eukaryota"/>
</dbReference>
<sequence length="291" mass="34089">TMEDPQSKRNFRVSYYDKVGFRGIGEKALVAILKDDVIERKKLEHFCIRFPIPNNYRDLIWEILLHILPSHQQSHKFVMVQRTQQYDDLHRALEVMKKIDTDTELPVQFLKMHLTETGKLHLKFKDEKWHEFFYAVGNAVCELVDSPAIAYWITVSLHSFFTENKYIEHKEAFHIIVTSTVKKENNALFTKLNDLDVFHNLPFDLWYAECYAHVFPPSGGIERIWDLLLGRACRILPYIAAQILLTFERHLLHCANLQSCLSVLKNVPFSEATSSLIIGKGIELWKKMEKI</sequence>
<comment type="subcellular location">
    <subcellularLocation>
        <location evidence="1">Cytoplasm</location>
        <location evidence="1">Cytosol</location>
    </subcellularLocation>
    <subcellularLocation>
        <location evidence="2">Cytoplasmic vesicle</location>
    </subcellularLocation>
    <subcellularLocation>
        <location evidence="3">Lysosome membrane</location>
    </subcellularLocation>
</comment>
<dbReference type="Proteomes" id="UP000007875">
    <property type="component" value="Unassembled WGS sequence"/>
</dbReference>
<evidence type="ECO:0000256" key="2">
    <source>
        <dbReference type="ARBA" id="ARBA00004541"/>
    </source>
</evidence>
<dbReference type="GO" id="GO:0032007">
    <property type="term" value="P:negative regulation of TOR signaling"/>
    <property type="evidence" value="ECO:0007669"/>
    <property type="project" value="TreeGrafter"/>
</dbReference>